<evidence type="ECO:0000256" key="18">
    <source>
        <dbReference type="RuleBase" id="RU003403"/>
    </source>
</evidence>
<feature type="transmembrane region" description="Helical" evidence="18">
    <location>
        <begin position="144"/>
        <end position="163"/>
    </location>
</feature>
<dbReference type="InterPro" id="IPR003917">
    <property type="entry name" value="NADH_UbQ_OxRdtase_chain2"/>
</dbReference>
<geneLocation type="mitochondrion" evidence="20"/>
<keyword evidence="7 18" id="KW-0679">Respiratory chain</keyword>
<dbReference type="AlphaFoldDB" id="A0A0U1XEP8"/>
<comment type="catalytic activity">
    <reaction evidence="17 18">
        <text>a ubiquinone + NADH + 5 H(+)(in) = a ubiquinol + NAD(+) + 4 H(+)(out)</text>
        <dbReference type="Rhea" id="RHEA:29091"/>
        <dbReference type="Rhea" id="RHEA-COMP:9565"/>
        <dbReference type="Rhea" id="RHEA-COMP:9566"/>
        <dbReference type="ChEBI" id="CHEBI:15378"/>
        <dbReference type="ChEBI" id="CHEBI:16389"/>
        <dbReference type="ChEBI" id="CHEBI:17976"/>
        <dbReference type="ChEBI" id="CHEBI:57540"/>
        <dbReference type="ChEBI" id="CHEBI:57945"/>
        <dbReference type="EC" id="7.1.1.2"/>
    </reaction>
</comment>
<comment type="function">
    <text evidence="18">Core subunit of the mitochondrial membrane respiratory chain NADH dehydrogenase (Complex I) which catalyzes electron transfer from NADH through the respiratory chain, using ubiquinone as an electron acceptor. Essential for the catalytic activity and assembly of complex I.</text>
</comment>
<protein>
    <recommendedName>
        <fullName evidence="5 18">NADH-ubiquinone oxidoreductase chain 2</fullName>
        <ecNumber evidence="4 18">7.1.1.2</ecNumber>
    </recommendedName>
</protein>
<dbReference type="GeneID" id="20834656"/>
<comment type="similarity">
    <text evidence="3 18">Belongs to the complex I subunit 2 family.</text>
</comment>
<dbReference type="CTD" id="4536"/>
<keyword evidence="9 18" id="KW-0999">Mitochondrion inner membrane</keyword>
<evidence type="ECO:0000256" key="2">
    <source>
        <dbReference type="ARBA" id="ARBA00004448"/>
    </source>
</evidence>
<evidence type="ECO:0000256" key="1">
    <source>
        <dbReference type="ARBA" id="ARBA00003257"/>
    </source>
</evidence>
<dbReference type="RefSeq" id="YP_009093766.1">
    <property type="nucleotide sequence ID" value="NC_025332.1"/>
</dbReference>
<evidence type="ECO:0000256" key="10">
    <source>
        <dbReference type="ARBA" id="ARBA00022967"/>
    </source>
</evidence>
<feature type="domain" description="NADH:quinone oxidoreductase/Mrp antiporter transmembrane" evidence="19">
    <location>
        <begin position="20"/>
        <end position="281"/>
    </location>
</feature>
<dbReference type="PANTHER" id="PTHR46552">
    <property type="entry name" value="NADH-UBIQUINONE OXIDOREDUCTASE CHAIN 2"/>
    <property type="match status" value="1"/>
</dbReference>
<dbReference type="InterPro" id="IPR001750">
    <property type="entry name" value="ND/Mrp_TM"/>
</dbReference>
<evidence type="ECO:0000259" key="19">
    <source>
        <dbReference type="Pfam" id="PF00361"/>
    </source>
</evidence>
<reference evidence="20" key="2">
    <citation type="submission" date="2014-06" db="EMBL/GenBank/DDBJ databases">
        <authorList>
            <person name="Ju J."/>
            <person name="Zhang J."/>
        </authorList>
    </citation>
    <scope>NUCLEOTIDE SEQUENCE</scope>
</reference>
<dbReference type="EC" id="7.1.1.2" evidence="4 18"/>
<keyword evidence="6" id="KW-0813">Transport</keyword>
<organism evidence="20">
    <name type="scientific">Ulomoides dermestoides</name>
    <dbReference type="NCBI Taxonomy" id="1552300"/>
    <lineage>
        <taxon>Eukaryota</taxon>
        <taxon>Metazoa</taxon>
        <taxon>Ecdysozoa</taxon>
        <taxon>Arthropoda</taxon>
        <taxon>Hexapoda</taxon>
        <taxon>Insecta</taxon>
        <taxon>Pterygota</taxon>
        <taxon>Neoptera</taxon>
        <taxon>Endopterygota</taxon>
        <taxon>Coleoptera</taxon>
        <taxon>Polyphaga</taxon>
        <taxon>Cucujiformia</taxon>
        <taxon>Tenebrionidae</taxon>
        <taxon>Diaperinae</taxon>
        <taxon>Ulomoides</taxon>
    </lineage>
</organism>
<dbReference type="GO" id="GO:0005743">
    <property type="term" value="C:mitochondrial inner membrane"/>
    <property type="evidence" value="ECO:0007669"/>
    <property type="project" value="UniProtKB-SubCell"/>
</dbReference>
<evidence type="ECO:0000256" key="9">
    <source>
        <dbReference type="ARBA" id="ARBA00022792"/>
    </source>
</evidence>
<dbReference type="GO" id="GO:0006120">
    <property type="term" value="P:mitochondrial electron transport, NADH to ubiquinone"/>
    <property type="evidence" value="ECO:0007669"/>
    <property type="project" value="InterPro"/>
</dbReference>
<evidence type="ECO:0000256" key="17">
    <source>
        <dbReference type="ARBA" id="ARBA00049551"/>
    </source>
</evidence>
<dbReference type="PRINTS" id="PR01436">
    <property type="entry name" value="NADHDHGNASE2"/>
</dbReference>
<evidence type="ECO:0000256" key="6">
    <source>
        <dbReference type="ARBA" id="ARBA00022448"/>
    </source>
</evidence>
<evidence type="ECO:0000256" key="11">
    <source>
        <dbReference type="ARBA" id="ARBA00022982"/>
    </source>
</evidence>
<keyword evidence="11 18" id="KW-0249">Electron transport</keyword>
<comment type="subcellular location">
    <subcellularLocation>
        <location evidence="2 18">Mitochondrion inner membrane</location>
        <topology evidence="2 18">Multi-pass membrane protein</topology>
    </subcellularLocation>
</comment>
<evidence type="ECO:0000313" key="20">
    <source>
        <dbReference type="EMBL" id="AIS67598.1"/>
    </source>
</evidence>
<keyword evidence="12 18" id="KW-1133">Transmembrane helix</keyword>
<evidence type="ECO:0000256" key="12">
    <source>
        <dbReference type="ARBA" id="ARBA00022989"/>
    </source>
</evidence>
<keyword evidence="13 18" id="KW-0520">NAD</keyword>
<evidence type="ECO:0000256" key="8">
    <source>
        <dbReference type="ARBA" id="ARBA00022692"/>
    </source>
</evidence>
<feature type="transmembrane region" description="Helical" evidence="18">
    <location>
        <begin position="183"/>
        <end position="212"/>
    </location>
</feature>
<dbReference type="Pfam" id="PF00361">
    <property type="entry name" value="Proton_antipo_M"/>
    <property type="match status" value="1"/>
</dbReference>
<evidence type="ECO:0000256" key="3">
    <source>
        <dbReference type="ARBA" id="ARBA00007012"/>
    </source>
</evidence>
<comment type="function">
    <text evidence="1">Core subunit of the mitochondrial membrane respiratory chain NADH dehydrogenase (Complex I) that is believed to belong to the minimal assembly required for catalysis. Complex I functions in the transfer of electrons from NADH to the respiratory chain. The immediate electron acceptor for the enzyme is believed to be ubiquinone.</text>
</comment>
<reference evidence="20" key="1">
    <citation type="journal article" date="2014" name="Mitochondrial DNA">
        <title>The complete mitochondrial gemome of a medicinal insect Martianus dermestoides (Coleoptera, Tenebrionidae).</title>
        <authorList>
            <person name="Wang C.Y."/>
            <person name="Feng Y."/>
            <person name="Chen X.M."/>
        </authorList>
    </citation>
    <scope>NUCLEOTIDE SEQUENCE</scope>
</reference>
<evidence type="ECO:0000256" key="16">
    <source>
        <dbReference type="ARBA" id="ARBA00023136"/>
    </source>
</evidence>
<evidence type="ECO:0000256" key="5">
    <source>
        <dbReference type="ARBA" id="ARBA00021008"/>
    </source>
</evidence>
<dbReference type="InterPro" id="IPR050175">
    <property type="entry name" value="Complex_I_Subunit_2"/>
</dbReference>
<dbReference type="EMBL" id="KM046492">
    <property type="protein sequence ID" value="AIS67598.1"/>
    <property type="molecule type" value="Genomic_DNA"/>
</dbReference>
<feature type="transmembrane region" description="Helical" evidence="18">
    <location>
        <begin position="312"/>
        <end position="331"/>
    </location>
</feature>
<keyword evidence="10 18" id="KW-1278">Translocase</keyword>
<dbReference type="GO" id="GO:0008137">
    <property type="term" value="F:NADH dehydrogenase (ubiquinone) activity"/>
    <property type="evidence" value="ECO:0007669"/>
    <property type="project" value="UniProtKB-EC"/>
</dbReference>
<feature type="transmembrane region" description="Helical" evidence="18">
    <location>
        <begin position="232"/>
        <end position="255"/>
    </location>
</feature>
<feature type="transmembrane region" description="Helical" evidence="18">
    <location>
        <begin position="54"/>
        <end position="76"/>
    </location>
</feature>
<dbReference type="PANTHER" id="PTHR46552:SF1">
    <property type="entry name" value="NADH-UBIQUINONE OXIDOREDUCTASE CHAIN 2"/>
    <property type="match status" value="1"/>
</dbReference>
<proteinExistence type="inferred from homology"/>
<name>A0A0U1XEP8_9CUCU</name>
<evidence type="ECO:0000256" key="15">
    <source>
        <dbReference type="ARBA" id="ARBA00023128"/>
    </source>
</evidence>
<evidence type="ECO:0000256" key="4">
    <source>
        <dbReference type="ARBA" id="ARBA00012944"/>
    </source>
</evidence>
<keyword evidence="14 18" id="KW-0830">Ubiquinone</keyword>
<keyword evidence="15 18" id="KW-0496">Mitochondrion</keyword>
<accession>A0A0U1XEP8</accession>
<keyword evidence="8 18" id="KW-0812">Transmembrane</keyword>
<keyword evidence="16 18" id="KW-0472">Membrane</keyword>
<gene>
    <name evidence="20" type="primary">ND2</name>
</gene>
<evidence type="ECO:0000256" key="13">
    <source>
        <dbReference type="ARBA" id="ARBA00023027"/>
    </source>
</evidence>
<sequence length="334" mass="38490">MYKMIFFNSMILGTIITISSYSWLSMWMGLEINLLSIIPLLLEGKNMMSSESSMKYFITQALASLILLMSVLMLLLTEEFISPLMNFYFSMMLNSAIMTKLGAAPFHFWLPEVVEGLNWMNTLIILTWQKIAPMMILMNMKINTMFISFTILSSLIISTISGFNQTSLRKIMAFSSINHIAWMLSSLFISFTVWLIYFLVYTIININITLMFNQTMTFYINQINNFMNNSKLIKLSIMSNFLSLGGLPPFIGFLPKWMIINWMTSSNLIFMTLILIITTLIMLSIYMRVLMSTLILSTQEPKNLNIKINSKTFLIMNMISLMSIIFCSLIISNL</sequence>
<evidence type="ECO:0000256" key="14">
    <source>
        <dbReference type="ARBA" id="ARBA00023075"/>
    </source>
</evidence>
<evidence type="ECO:0000256" key="7">
    <source>
        <dbReference type="ARBA" id="ARBA00022660"/>
    </source>
</evidence>
<feature type="transmembrane region" description="Helical" evidence="18">
    <location>
        <begin position="267"/>
        <end position="291"/>
    </location>
</feature>